<keyword evidence="2" id="KW-0645">Protease</keyword>
<dbReference type="InterPro" id="IPR001969">
    <property type="entry name" value="Aspartic_peptidase_AS"/>
</dbReference>
<dbReference type="PROSITE" id="PS00141">
    <property type="entry name" value="ASP_PROTEASE"/>
    <property type="match status" value="1"/>
</dbReference>
<dbReference type="SUPFAM" id="SSF50630">
    <property type="entry name" value="Acid proteases"/>
    <property type="match status" value="1"/>
</dbReference>
<proteinExistence type="predicted"/>
<keyword evidence="1" id="KW-0812">Transmembrane</keyword>
<dbReference type="NCBIfam" id="TIGR02281">
    <property type="entry name" value="clan_AA_DTGA"/>
    <property type="match status" value="1"/>
</dbReference>
<sequence length="228" mass="23492">MAHHPTVSRTCAMPLFDLLLELPNHLVLASAFGFMALLLVGGIVRAEASGALGAMIRMVGSAGLTVAFGITLVQLGGAFVGVPLLAGVAMAAQASAPVLRGGETRVPLGEDGHYWVDASVNGTSQRFLIDTGATYTTLSSEVAQEAMVEPNAAAGRVNLHTANGDTPAKMAQIDNLEVGSIHAADMTTIIAPAIGTTNVLGMNFLSSLEGWRVEGKVMILTPKGSDQL</sequence>
<reference evidence="2 3" key="1">
    <citation type="submission" date="2023-02" db="EMBL/GenBank/DDBJ databases">
        <title>Genome sequence of Novosphingobium humi KACC 19094.</title>
        <authorList>
            <person name="Kim S."/>
            <person name="Heo J."/>
            <person name="Kwon S.-W."/>
        </authorList>
    </citation>
    <scope>NUCLEOTIDE SEQUENCE [LARGE SCALE GENOMIC DNA]</scope>
    <source>
        <strain evidence="2 3">KACC 19094</strain>
    </source>
</reference>
<name>A0ABY7U0I0_9SPHN</name>
<protein>
    <submittedName>
        <fullName evidence="2">TIGR02281 family clan AA aspartic protease</fullName>
        <ecNumber evidence="2">3.4.23.-</ecNumber>
    </submittedName>
</protein>
<evidence type="ECO:0000313" key="3">
    <source>
        <dbReference type="Proteomes" id="UP001218231"/>
    </source>
</evidence>
<keyword evidence="2" id="KW-0378">Hydrolase</keyword>
<feature type="transmembrane region" description="Helical" evidence="1">
    <location>
        <begin position="25"/>
        <end position="44"/>
    </location>
</feature>
<keyword evidence="1" id="KW-1133">Transmembrane helix</keyword>
<dbReference type="Proteomes" id="UP001218231">
    <property type="component" value="Chromosome"/>
</dbReference>
<dbReference type="EC" id="3.4.23.-" evidence="2"/>
<dbReference type="InterPro" id="IPR011969">
    <property type="entry name" value="Clan_AA_Asp_peptidase_C"/>
</dbReference>
<dbReference type="Pfam" id="PF13975">
    <property type="entry name" value="gag-asp_proteas"/>
    <property type="match status" value="1"/>
</dbReference>
<gene>
    <name evidence="2" type="ORF">PQ457_07190</name>
</gene>
<dbReference type="InterPro" id="IPR021109">
    <property type="entry name" value="Peptidase_aspartic_dom_sf"/>
</dbReference>
<evidence type="ECO:0000256" key="1">
    <source>
        <dbReference type="SAM" id="Phobius"/>
    </source>
</evidence>
<dbReference type="EMBL" id="CP117417">
    <property type="protein sequence ID" value="WCT78743.1"/>
    <property type="molecule type" value="Genomic_DNA"/>
</dbReference>
<accession>A0ABY7U0I0</accession>
<dbReference type="InterPro" id="IPR034122">
    <property type="entry name" value="Retropepsin-like_bacterial"/>
</dbReference>
<keyword evidence="1" id="KW-0472">Membrane</keyword>
<keyword evidence="3" id="KW-1185">Reference proteome</keyword>
<evidence type="ECO:0000313" key="2">
    <source>
        <dbReference type="EMBL" id="WCT78743.1"/>
    </source>
</evidence>
<dbReference type="GO" id="GO:0006508">
    <property type="term" value="P:proteolysis"/>
    <property type="evidence" value="ECO:0007669"/>
    <property type="project" value="UniProtKB-KW"/>
</dbReference>
<dbReference type="CDD" id="cd05483">
    <property type="entry name" value="retropepsin_like_bacteria"/>
    <property type="match status" value="1"/>
</dbReference>
<dbReference type="RefSeq" id="WP_273619048.1">
    <property type="nucleotide sequence ID" value="NZ_CP117417.1"/>
</dbReference>
<dbReference type="Gene3D" id="2.40.70.10">
    <property type="entry name" value="Acid Proteases"/>
    <property type="match status" value="1"/>
</dbReference>
<organism evidence="2 3">
    <name type="scientific">Novosphingobium humi</name>
    <dbReference type="NCBI Taxonomy" id="2282397"/>
    <lineage>
        <taxon>Bacteria</taxon>
        <taxon>Pseudomonadati</taxon>
        <taxon>Pseudomonadota</taxon>
        <taxon>Alphaproteobacteria</taxon>
        <taxon>Sphingomonadales</taxon>
        <taxon>Sphingomonadaceae</taxon>
        <taxon>Novosphingobium</taxon>
    </lineage>
</organism>
<dbReference type="GO" id="GO:0008233">
    <property type="term" value="F:peptidase activity"/>
    <property type="evidence" value="ECO:0007669"/>
    <property type="project" value="UniProtKB-KW"/>
</dbReference>